<keyword evidence="2" id="KW-1185">Reference proteome</keyword>
<dbReference type="Proteomes" id="UP000005239">
    <property type="component" value="Unassembled WGS sequence"/>
</dbReference>
<dbReference type="EnsemblMetazoa" id="PPA44113.1">
    <property type="protein sequence ID" value="PPA44113.1"/>
    <property type="gene ID" value="WBGene00282482"/>
</dbReference>
<gene>
    <name evidence="1" type="primary">WBGene00282482</name>
</gene>
<reference evidence="1" key="2">
    <citation type="submission" date="2022-06" db="UniProtKB">
        <authorList>
            <consortium name="EnsemblMetazoa"/>
        </authorList>
    </citation>
    <scope>IDENTIFICATION</scope>
    <source>
        <strain evidence="1">PS312</strain>
    </source>
</reference>
<organism evidence="1 2">
    <name type="scientific">Pristionchus pacificus</name>
    <name type="common">Parasitic nematode worm</name>
    <dbReference type="NCBI Taxonomy" id="54126"/>
    <lineage>
        <taxon>Eukaryota</taxon>
        <taxon>Metazoa</taxon>
        <taxon>Ecdysozoa</taxon>
        <taxon>Nematoda</taxon>
        <taxon>Chromadorea</taxon>
        <taxon>Rhabditida</taxon>
        <taxon>Rhabditina</taxon>
        <taxon>Diplogasteromorpha</taxon>
        <taxon>Diplogasteroidea</taxon>
        <taxon>Neodiplogasteridae</taxon>
        <taxon>Pristionchus</taxon>
    </lineage>
</organism>
<evidence type="ECO:0000313" key="2">
    <source>
        <dbReference type="Proteomes" id="UP000005239"/>
    </source>
</evidence>
<reference evidence="2" key="1">
    <citation type="journal article" date="2008" name="Nat. Genet.">
        <title>The Pristionchus pacificus genome provides a unique perspective on nematode lifestyle and parasitism.</title>
        <authorList>
            <person name="Dieterich C."/>
            <person name="Clifton S.W."/>
            <person name="Schuster L.N."/>
            <person name="Chinwalla A."/>
            <person name="Delehaunty K."/>
            <person name="Dinkelacker I."/>
            <person name="Fulton L."/>
            <person name="Fulton R."/>
            <person name="Godfrey J."/>
            <person name="Minx P."/>
            <person name="Mitreva M."/>
            <person name="Roeseler W."/>
            <person name="Tian H."/>
            <person name="Witte H."/>
            <person name="Yang S.P."/>
            <person name="Wilson R.K."/>
            <person name="Sommer R.J."/>
        </authorList>
    </citation>
    <scope>NUCLEOTIDE SEQUENCE [LARGE SCALE GENOMIC DNA]</scope>
    <source>
        <strain evidence="2">PS312</strain>
    </source>
</reference>
<proteinExistence type="predicted"/>
<evidence type="ECO:0000313" key="1">
    <source>
        <dbReference type="EnsemblMetazoa" id="PPA44113.1"/>
    </source>
</evidence>
<protein>
    <submittedName>
        <fullName evidence="1">Uncharacterized protein</fullName>
    </submittedName>
</protein>
<sequence>MLFFLLSILLLFLVYDSDDHRIWGRKYTIIASTVGGTFLLVIISSWPLSLGCLSMVAHYCKGDHCAEVMFEDRDEGKRISHELNLTCTRGFQLVLTPDMAFPNRTYEKTKMLCRNISTSRCWSKVQCEYNIINEETGEQFNRDISKLECQSVSYFYLRARANRPPPTATTPPTLQTNK</sequence>
<dbReference type="AlphaFoldDB" id="A0A2A6CWE2"/>
<accession>A0A2A6CWE2</accession>
<name>A0A2A6CWE2_PRIPA</name>
<accession>A0A8R1Z2R9</accession>